<dbReference type="RefSeq" id="WP_153460165.1">
    <property type="nucleotide sequence ID" value="NZ_WBOF01000001.1"/>
</dbReference>
<protein>
    <submittedName>
        <fullName evidence="2">GNAT family N-acetyltransferase</fullName>
    </submittedName>
</protein>
<dbReference type="CDD" id="cd04301">
    <property type="entry name" value="NAT_SF"/>
    <property type="match status" value="1"/>
</dbReference>
<dbReference type="EMBL" id="WBOF01000001">
    <property type="protein sequence ID" value="MQS11576.1"/>
    <property type="molecule type" value="Genomic_DNA"/>
</dbReference>
<dbReference type="AlphaFoldDB" id="A0A6N7KJG9"/>
<evidence type="ECO:0000259" key="1">
    <source>
        <dbReference type="PROSITE" id="PS51186"/>
    </source>
</evidence>
<organism evidence="2 3">
    <name type="scientific">Streptomyces kaniharaensis</name>
    <dbReference type="NCBI Taxonomy" id="212423"/>
    <lineage>
        <taxon>Bacteria</taxon>
        <taxon>Bacillati</taxon>
        <taxon>Actinomycetota</taxon>
        <taxon>Actinomycetes</taxon>
        <taxon>Kitasatosporales</taxon>
        <taxon>Streptomycetaceae</taxon>
        <taxon>Streptomyces</taxon>
    </lineage>
</organism>
<dbReference type="InterPro" id="IPR000182">
    <property type="entry name" value="GNAT_dom"/>
</dbReference>
<comment type="caution">
    <text evidence="2">The sequence shown here is derived from an EMBL/GenBank/DDBJ whole genome shotgun (WGS) entry which is preliminary data.</text>
</comment>
<reference evidence="2 3" key="1">
    <citation type="submission" date="2019-09" db="EMBL/GenBank/DDBJ databases">
        <title>Genome Sequences of Streptomyces kaniharaensis ATCC 21070.</title>
        <authorList>
            <person name="Zhu W."/>
            <person name="De Crecy-Lagard V."/>
            <person name="Richards N.G."/>
        </authorList>
    </citation>
    <scope>NUCLEOTIDE SEQUENCE [LARGE SCALE GENOMIC DNA]</scope>
    <source>
        <strain evidence="2 3">SF-557</strain>
    </source>
</reference>
<evidence type="ECO:0000313" key="2">
    <source>
        <dbReference type="EMBL" id="MQS11576.1"/>
    </source>
</evidence>
<gene>
    <name evidence="2" type="ORF">F7Q99_04565</name>
</gene>
<dbReference type="Gene3D" id="3.40.630.30">
    <property type="match status" value="1"/>
</dbReference>
<evidence type="ECO:0000313" key="3">
    <source>
        <dbReference type="Proteomes" id="UP000450000"/>
    </source>
</evidence>
<dbReference type="PROSITE" id="PS51186">
    <property type="entry name" value="GNAT"/>
    <property type="match status" value="1"/>
</dbReference>
<dbReference type="OrthoDB" id="3355436at2"/>
<proteinExistence type="predicted"/>
<dbReference type="InterPro" id="IPR016181">
    <property type="entry name" value="Acyl_CoA_acyltransferase"/>
</dbReference>
<accession>A0A6N7KJG9</accession>
<dbReference type="Pfam" id="PF00583">
    <property type="entry name" value="Acetyltransf_1"/>
    <property type="match status" value="1"/>
</dbReference>
<dbReference type="Proteomes" id="UP000450000">
    <property type="component" value="Unassembled WGS sequence"/>
</dbReference>
<name>A0A6N7KJG9_9ACTN</name>
<keyword evidence="3" id="KW-1185">Reference proteome</keyword>
<keyword evidence="2" id="KW-0808">Transferase</keyword>
<dbReference type="GO" id="GO:0016747">
    <property type="term" value="F:acyltransferase activity, transferring groups other than amino-acyl groups"/>
    <property type="evidence" value="ECO:0007669"/>
    <property type="project" value="InterPro"/>
</dbReference>
<sequence length="259" mass="27997">MAEADWVIGRSGDGVPVVRFVRGEREGRPWADLLEVLDGSGGVDPVEFVRTEMPGWVVSGSERFGRELLSRGATVLRHAHTLRRDLVAAPPPADWAGTPLRSGLRATACDRAPEDLFEAWRAAFAPGHVDRFAGDDRQALAERLVPLLAGKAIGPVLPSSRLAVDADHRVVAGVVLTDRDGVPWIADVFRHPERGYRGLGADLLRQAVADATRSGLTEVQLTVTEGNPARRLYESLGFELLHTALTVIVPKQTGGRTRG</sequence>
<dbReference type="SUPFAM" id="SSF55729">
    <property type="entry name" value="Acyl-CoA N-acyltransferases (Nat)"/>
    <property type="match status" value="1"/>
</dbReference>
<feature type="domain" description="N-acetyltransferase" evidence="1">
    <location>
        <begin position="111"/>
        <end position="259"/>
    </location>
</feature>